<evidence type="ECO:0000256" key="1">
    <source>
        <dbReference type="ARBA" id="ARBA00000829"/>
    </source>
</evidence>
<dbReference type="Pfam" id="PF22666">
    <property type="entry name" value="Glyco_hydro_2_N2"/>
    <property type="match status" value="1"/>
</dbReference>
<feature type="domain" description="Exo-beta-D-glucosaminidase Ig-fold" evidence="9">
    <location>
        <begin position="758"/>
        <end position="844"/>
    </location>
</feature>
<comment type="similarity">
    <text evidence="2">Belongs to the glycosyl hydrolase 2 family.</text>
</comment>
<dbReference type="SUPFAM" id="SSF51445">
    <property type="entry name" value="(Trans)glycosidases"/>
    <property type="match status" value="1"/>
</dbReference>
<dbReference type="InterPro" id="IPR013783">
    <property type="entry name" value="Ig-like_fold"/>
</dbReference>
<proteinExistence type="inferred from homology"/>
<feature type="domain" description="Beta-mannosidase-like galactose-binding" evidence="10">
    <location>
        <begin position="34"/>
        <end position="183"/>
    </location>
</feature>
<dbReference type="Proteomes" id="UP001321498">
    <property type="component" value="Chromosome"/>
</dbReference>
<dbReference type="InterPro" id="IPR006103">
    <property type="entry name" value="Glyco_hydro_2_cat"/>
</dbReference>
<dbReference type="InterPro" id="IPR036156">
    <property type="entry name" value="Beta-gal/glucu_dom_sf"/>
</dbReference>
<keyword evidence="6" id="KW-0326">Glycosidase</keyword>
<accession>A0ABM8G8B7</accession>
<dbReference type="InterPro" id="IPR041351">
    <property type="entry name" value="Ig_GlcNase"/>
</dbReference>
<dbReference type="Gene3D" id="2.60.40.10">
    <property type="entry name" value="Immunoglobulins"/>
    <property type="match status" value="2"/>
</dbReference>
<dbReference type="InterPro" id="IPR017853">
    <property type="entry name" value="GH"/>
</dbReference>
<feature type="domain" description="Glycoside hydrolase family 2 immunoglobulin-like beta-sandwich" evidence="7">
    <location>
        <begin position="194"/>
        <end position="307"/>
    </location>
</feature>
<keyword evidence="12" id="KW-1185">Reference proteome</keyword>
<keyword evidence="5" id="KW-0378">Hydrolase</keyword>
<dbReference type="EC" id="3.2.1.25" evidence="3"/>
<dbReference type="EMBL" id="AP027731">
    <property type="protein sequence ID" value="BDZ44351.1"/>
    <property type="molecule type" value="Genomic_DNA"/>
</dbReference>
<dbReference type="InterPro" id="IPR050887">
    <property type="entry name" value="Beta-mannosidase_GH2"/>
</dbReference>
<evidence type="ECO:0000313" key="12">
    <source>
        <dbReference type="Proteomes" id="UP001321498"/>
    </source>
</evidence>
<evidence type="ECO:0000259" key="9">
    <source>
        <dbReference type="Pfam" id="PF18368"/>
    </source>
</evidence>
<evidence type="ECO:0000256" key="4">
    <source>
        <dbReference type="ARBA" id="ARBA00022729"/>
    </source>
</evidence>
<dbReference type="SUPFAM" id="SSF49785">
    <property type="entry name" value="Galactose-binding domain-like"/>
    <property type="match status" value="1"/>
</dbReference>
<dbReference type="InterPro" id="IPR006102">
    <property type="entry name" value="Ig-like_GH2"/>
</dbReference>
<evidence type="ECO:0000256" key="5">
    <source>
        <dbReference type="ARBA" id="ARBA00022801"/>
    </source>
</evidence>
<evidence type="ECO:0000259" key="8">
    <source>
        <dbReference type="Pfam" id="PF02836"/>
    </source>
</evidence>
<name>A0ABM8G8B7_9MICO</name>
<reference evidence="12" key="1">
    <citation type="journal article" date="2019" name="Int. J. Syst. Evol. Microbiol.">
        <title>The Global Catalogue of Microorganisms (GCM) 10K type strain sequencing project: providing services to taxonomists for standard genome sequencing and annotation.</title>
        <authorList>
            <consortium name="The Broad Institute Genomics Platform"/>
            <consortium name="The Broad Institute Genome Sequencing Center for Infectious Disease"/>
            <person name="Wu L."/>
            <person name="Ma J."/>
        </authorList>
    </citation>
    <scope>NUCLEOTIDE SEQUENCE [LARGE SCALE GENOMIC DNA]</scope>
    <source>
        <strain evidence="12">NBRC 108725</strain>
    </source>
</reference>
<dbReference type="PANTHER" id="PTHR43730">
    <property type="entry name" value="BETA-MANNOSIDASE"/>
    <property type="match status" value="1"/>
</dbReference>
<dbReference type="Pfam" id="PF02836">
    <property type="entry name" value="Glyco_hydro_2_C"/>
    <property type="match status" value="1"/>
</dbReference>
<evidence type="ECO:0000256" key="6">
    <source>
        <dbReference type="ARBA" id="ARBA00023295"/>
    </source>
</evidence>
<evidence type="ECO:0000259" key="7">
    <source>
        <dbReference type="Pfam" id="PF00703"/>
    </source>
</evidence>
<organism evidence="11 12">
    <name type="scientific">Naasia aerilata</name>
    <dbReference type="NCBI Taxonomy" id="1162966"/>
    <lineage>
        <taxon>Bacteria</taxon>
        <taxon>Bacillati</taxon>
        <taxon>Actinomycetota</taxon>
        <taxon>Actinomycetes</taxon>
        <taxon>Micrococcales</taxon>
        <taxon>Microbacteriaceae</taxon>
        <taxon>Naasia</taxon>
    </lineage>
</organism>
<dbReference type="InterPro" id="IPR008979">
    <property type="entry name" value="Galactose-bd-like_sf"/>
</dbReference>
<evidence type="ECO:0000256" key="2">
    <source>
        <dbReference type="ARBA" id="ARBA00007401"/>
    </source>
</evidence>
<gene>
    <name evidence="11" type="ORF">GCM10025866_02600</name>
</gene>
<dbReference type="Pfam" id="PF18368">
    <property type="entry name" value="Ig_GlcNase"/>
    <property type="match status" value="1"/>
</dbReference>
<comment type="catalytic activity">
    <reaction evidence="1">
        <text>Hydrolysis of terminal, non-reducing beta-D-mannose residues in beta-D-mannosides.</text>
        <dbReference type="EC" id="3.2.1.25"/>
    </reaction>
</comment>
<dbReference type="PANTHER" id="PTHR43730:SF1">
    <property type="entry name" value="BETA-MANNOSIDASE"/>
    <property type="match status" value="1"/>
</dbReference>
<protein>
    <recommendedName>
        <fullName evidence="3">beta-mannosidase</fullName>
        <ecNumber evidence="3">3.2.1.25</ecNumber>
    </recommendedName>
</protein>
<evidence type="ECO:0000256" key="3">
    <source>
        <dbReference type="ARBA" id="ARBA00012754"/>
    </source>
</evidence>
<sequence>MTTTIDLSGEGWRLRGALPSAWELDDLEEIPGGGGTGWIPAGVPGSVQQDLWSAGLLDDPYAGRNSLGAEWATQRVWVYERTFAGSPGWRGGSVRLRLEGIDYRARVLLNGTLLGEHESMFTPALFDVADVVRCEGENRLTVVLAPAPAEQDQLGRTSLVRTRKTRMGYWWDFAPRLVSLGLWDSVRLEVSGTARIEDVAVHPVLADDHGNCALTIEVTVAALAAGDHRATVDILRDDVVVASAQQALRLHAGESTTAAVDLEIARPDLWWPNGMGEQAMYRAVVQLDSGGGGSEAVDERTADFGIRSITLAANETLDPTAPPYTFVLNGRRVYINGWNWVPIDSLYGPSRPEKLAHLLELAARAHCNLLRVNGVGVIEREDFYAHCDRLGILVWQEFVVTSSATDRKPSEDPEYLNAVVAEATAIVPRRRNHPSLAIWCAGNELESLDKLPLDDSEPLIGALKLVAERLDPDTVWLPTSARGRKPFNGLSSIRRDPDGLHDVHGPWLYEGLTEQYELYNAGTSLFHSELGAEGITNPETLRAVLPWEELSLERMDSPTWRHLSAWWVRPEVWASWFGDVSDFDRLVALTQWLQAEGVRYGVESNRRRAFRNSGSLPWQFNEPYPMVGSTAAVDYYGRPKPLYYAVASAYRPLALSARYDTLAWGGRDEFVAELWVASALPEPVPGASVVARVRGATGEILVEQRLSVDVAADGPTRLGSIVCPVDRLGGGMFFLDLELEDAGSGVRAAQRLCFSAALDLAPLAQLAETSLSVDATAGSVAIANTGGTAAVGVRIADAADVRLLPALLVDDSAFTLFPGETRTVALTWTDPARSAAGVSVTALNAPEVLAVPER</sequence>
<keyword evidence="4" id="KW-0732">Signal</keyword>
<evidence type="ECO:0000313" key="11">
    <source>
        <dbReference type="EMBL" id="BDZ44351.1"/>
    </source>
</evidence>
<dbReference type="Gene3D" id="2.60.120.260">
    <property type="entry name" value="Galactose-binding domain-like"/>
    <property type="match status" value="1"/>
</dbReference>
<dbReference type="SUPFAM" id="SSF49303">
    <property type="entry name" value="beta-Galactosidase/glucuronidase domain"/>
    <property type="match status" value="2"/>
</dbReference>
<dbReference type="Gene3D" id="3.20.20.80">
    <property type="entry name" value="Glycosidases"/>
    <property type="match status" value="1"/>
</dbReference>
<dbReference type="InterPro" id="IPR054593">
    <property type="entry name" value="Beta-mannosidase-like_N2"/>
</dbReference>
<evidence type="ECO:0000259" key="10">
    <source>
        <dbReference type="Pfam" id="PF22666"/>
    </source>
</evidence>
<dbReference type="Pfam" id="PF00703">
    <property type="entry name" value="Glyco_hydro_2"/>
    <property type="match status" value="1"/>
</dbReference>
<feature type="domain" description="Glycoside hydrolase family 2 catalytic" evidence="8">
    <location>
        <begin position="326"/>
        <end position="444"/>
    </location>
</feature>